<protein>
    <recommendedName>
        <fullName evidence="4">Sporulation protein</fullName>
    </recommendedName>
</protein>
<keyword evidence="3" id="KW-1185">Reference proteome</keyword>
<name>A0ABV7A2X3_9BACI</name>
<dbReference type="Proteomes" id="UP001595387">
    <property type="component" value="Unassembled WGS sequence"/>
</dbReference>
<evidence type="ECO:0000313" key="2">
    <source>
        <dbReference type="EMBL" id="MFC2947412.1"/>
    </source>
</evidence>
<evidence type="ECO:0000256" key="1">
    <source>
        <dbReference type="SAM" id="SignalP"/>
    </source>
</evidence>
<feature type="chain" id="PRO_5046751827" description="Sporulation protein" evidence="1">
    <location>
        <begin position="22"/>
        <end position="151"/>
    </location>
</feature>
<reference evidence="3" key="1">
    <citation type="journal article" date="2019" name="Int. J. Syst. Evol. Microbiol.">
        <title>The Global Catalogue of Microorganisms (GCM) 10K type strain sequencing project: providing services to taxonomists for standard genome sequencing and annotation.</title>
        <authorList>
            <consortium name="The Broad Institute Genomics Platform"/>
            <consortium name="The Broad Institute Genome Sequencing Center for Infectious Disease"/>
            <person name="Wu L."/>
            <person name="Ma J."/>
        </authorList>
    </citation>
    <scope>NUCLEOTIDE SEQUENCE [LARGE SCALE GENOMIC DNA]</scope>
    <source>
        <strain evidence="3">KCTC 13193</strain>
    </source>
</reference>
<proteinExistence type="predicted"/>
<sequence length="151" mass="17434">MKIWKAIILCSILWFAHGCTADDEQGSTKDSVDMTLISSKKAIDQSPSNQAKQKLSKHQEVTSVKAVNTSKHMLIGMEIEHMKRFRLAQFRKDRTKEMEKAFPNMKVEFSTDQKILLEMERIEQGLEEGKYSEKELGKELDKLIKLSKEQT</sequence>
<comment type="caution">
    <text evidence="2">The sequence shown here is derived from an EMBL/GenBank/DDBJ whole genome shotgun (WGS) entry which is preliminary data.</text>
</comment>
<evidence type="ECO:0008006" key="4">
    <source>
        <dbReference type="Google" id="ProtNLM"/>
    </source>
</evidence>
<dbReference type="RefSeq" id="WP_390303002.1">
    <property type="nucleotide sequence ID" value="NZ_JBHRRZ010000005.1"/>
</dbReference>
<feature type="signal peptide" evidence="1">
    <location>
        <begin position="1"/>
        <end position="21"/>
    </location>
</feature>
<organism evidence="2 3">
    <name type="scientific">Virgibacillus sediminis</name>
    <dbReference type="NCBI Taxonomy" id="202260"/>
    <lineage>
        <taxon>Bacteria</taxon>
        <taxon>Bacillati</taxon>
        <taxon>Bacillota</taxon>
        <taxon>Bacilli</taxon>
        <taxon>Bacillales</taxon>
        <taxon>Bacillaceae</taxon>
        <taxon>Virgibacillus</taxon>
    </lineage>
</organism>
<dbReference type="EMBL" id="JBHRRZ010000005">
    <property type="protein sequence ID" value="MFC2947412.1"/>
    <property type="molecule type" value="Genomic_DNA"/>
</dbReference>
<gene>
    <name evidence="2" type="ORF">ACFODW_03400</name>
</gene>
<keyword evidence="1" id="KW-0732">Signal</keyword>
<accession>A0ABV7A2X3</accession>
<evidence type="ECO:0000313" key="3">
    <source>
        <dbReference type="Proteomes" id="UP001595387"/>
    </source>
</evidence>